<comment type="similarity">
    <text evidence="2">In the central section; belongs to the CRISPR-associated helicase Cas3 family.</text>
</comment>
<dbReference type="GO" id="GO:0003676">
    <property type="term" value="F:nucleic acid binding"/>
    <property type="evidence" value="ECO:0007669"/>
    <property type="project" value="InterPro"/>
</dbReference>
<keyword evidence="4" id="KW-0547">Nucleotide-binding</keyword>
<dbReference type="SUPFAM" id="SSF52540">
    <property type="entry name" value="P-loop containing nucleoside triphosphate hydrolases"/>
    <property type="match status" value="1"/>
</dbReference>
<reference evidence="11 12" key="1">
    <citation type="submission" date="2020-12" db="EMBL/GenBank/DDBJ databases">
        <title>Revised draft genomes of Rhodomicrobium vannielii ATCC 17100 and Rhodomicrobium udaipurense JA643.</title>
        <authorList>
            <person name="Conners E.M."/>
            <person name="Davenport E.J."/>
            <person name="Bose A."/>
        </authorList>
    </citation>
    <scope>NUCLEOTIDE SEQUENCE [LARGE SCALE GENOMIC DNA]</scope>
    <source>
        <strain evidence="11 12">JA643</strain>
    </source>
</reference>
<dbReference type="InterPro" id="IPR027417">
    <property type="entry name" value="P-loop_NTPase"/>
</dbReference>
<keyword evidence="6" id="KW-0347">Helicase</keyword>
<dbReference type="AlphaFoldDB" id="A0A8I1KL86"/>
<proteinExistence type="inferred from homology"/>
<feature type="domain" description="Helicase ATP-binding" evidence="9">
    <location>
        <begin position="237"/>
        <end position="421"/>
    </location>
</feature>
<dbReference type="GO" id="GO:0004386">
    <property type="term" value="F:helicase activity"/>
    <property type="evidence" value="ECO:0007669"/>
    <property type="project" value="UniProtKB-KW"/>
</dbReference>
<dbReference type="Gene3D" id="3.40.50.300">
    <property type="entry name" value="P-loop containing nucleotide triphosphate hydrolases"/>
    <property type="match status" value="2"/>
</dbReference>
<evidence type="ECO:0000256" key="7">
    <source>
        <dbReference type="ARBA" id="ARBA00022840"/>
    </source>
</evidence>
<dbReference type="InterPro" id="IPR006483">
    <property type="entry name" value="CRISPR-assoc_Cas3_HD"/>
</dbReference>
<comment type="caution">
    <text evidence="11">The sequence shown here is derived from an EMBL/GenBank/DDBJ whole genome shotgun (WGS) entry which is preliminary data.</text>
</comment>
<keyword evidence="8" id="KW-0051">Antiviral defense</keyword>
<sequence length="743" mass="81728">MYFAHSSKDGGKVDWQPLAEHLSEVAALAAQLGAPWGGDRAARIAGLLHDLGKYHPDFQRRLEGSDIRVEHSIAGAALILSLTANPRERAVAELIAHAIAGHHAGLPDQIGDASSLSERLRRAQLGSLATIWRNELDVEASDLAPAFAFKSNINGPFRLSFLGRMLFSCLVDADFKNTEAYYNRIEGRTADRDWPALSDVLPALIERLDSELAQKTAVGIDTHVNHLRQQVLTHVRGKANEVPGLFTLTVPTGGGKTLTSLAFALDHARAHGMRRIIYAIPFTSVIDQTAGIFRDLFGDDIVLEHHSAIDEEKVRNLSSRDKLRLAMEDWAAPVVVTTTVQLFESLFSARPSRCRKLHNIAGSVIVLDEAQTLPRHLLLPILRVIEELAANYGCTIVLCTATQPALGARKGFPGLPLDGRELAPDPAGLARELRRTRLDFAGPMDNAALVDALGRERQALVIVNSRAHALDLYRDAVKAGLDGVLHLTTRQYAVNRREILKYVRARLENDRPCRLIATSLVEAGVDVDFPRVFRAEAGLDQIAQAAGRCNREGRRDPDASVVTVFEAVGYSVPSEIKGLIGDFSRIRDKHADLFAPAAIQDYFEEVFWRMGDRLDGKDILRQFIVDRTGTYFQYRTAGEKFRMIESGLLPVIVPGDEAARTAVADLGNAAIPSGKLARQLQGYIVQVPPKARALLMANGHVTLMAEDIRGDQFAVLQAPHLYTKETGLIWEDADYLGEENSIW</sequence>
<dbReference type="GO" id="GO:0004519">
    <property type="term" value="F:endonuclease activity"/>
    <property type="evidence" value="ECO:0007669"/>
    <property type="project" value="UniProtKB-KW"/>
</dbReference>
<dbReference type="PROSITE" id="PS51643">
    <property type="entry name" value="HD_CAS3"/>
    <property type="match status" value="1"/>
</dbReference>
<dbReference type="CDD" id="cd17930">
    <property type="entry name" value="DEXHc_cas3"/>
    <property type="match status" value="1"/>
</dbReference>
<evidence type="ECO:0000256" key="2">
    <source>
        <dbReference type="ARBA" id="ARBA00009046"/>
    </source>
</evidence>
<dbReference type="Proteomes" id="UP000623250">
    <property type="component" value="Unassembled WGS sequence"/>
</dbReference>
<dbReference type="NCBIfam" id="TIGR01596">
    <property type="entry name" value="cas3_HD"/>
    <property type="match status" value="1"/>
</dbReference>
<dbReference type="InterPro" id="IPR014001">
    <property type="entry name" value="Helicase_ATP-bd"/>
</dbReference>
<feature type="domain" description="HD Cas3-type" evidence="10">
    <location>
        <begin position="11"/>
        <end position="176"/>
    </location>
</feature>
<dbReference type="CDD" id="cd09641">
    <property type="entry name" value="Cas3''_I"/>
    <property type="match status" value="1"/>
</dbReference>
<evidence type="ECO:0000259" key="9">
    <source>
        <dbReference type="PROSITE" id="PS51192"/>
    </source>
</evidence>
<evidence type="ECO:0000313" key="11">
    <source>
        <dbReference type="EMBL" id="MBJ7545126.1"/>
    </source>
</evidence>
<keyword evidence="7" id="KW-0067">ATP-binding</keyword>
<dbReference type="SMART" id="SM00487">
    <property type="entry name" value="DEXDc"/>
    <property type="match status" value="1"/>
</dbReference>
<dbReference type="GO" id="GO:0016787">
    <property type="term" value="F:hydrolase activity"/>
    <property type="evidence" value="ECO:0007669"/>
    <property type="project" value="UniProtKB-KW"/>
</dbReference>
<comment type="similarity">
    <text evidence="1">In the N-terminal section; belongs to the CRISPR-associated nuclease Cas3-HD family.</text>
</comment>
<keyword evidence="12" id="KW-1185">Reference proteome</keyword>
<dbReference type="InterPro" id="IPR011545">
    <property type="entry name" value="DEAD/DEAH_box_helicase_dom"/>
</dbReference>
<dbReference type="GO" id="GO:0046872">
    <property type="term" value="F:metal ion binding"/>
    <property type="evidence" value="ECO:0007669"/>
    <property type="project" value="UniProtKB-KW"/>
</dbReference>
<keyword evidence="11" id="KW-0540">Nuclease</keyword>
<keyword evidence="11" id="KW-0255">Endonuclease</keyword>
<dbReference type="GO" id="GO:0051607">
    <property type="term" value="P:defense response to virus"/>
    <property type="evidence" value="ECO:0007669"/>
    <property type="project" value="UniProtKB-KW"/>
</dbReference>
<dbReference type="GO" id="GO:0005524">
    <property type="term" value="F:ATP binding"/>
    <property type="evidence" value="ECO:0007669"/>
    <property type="project" value="UniProtKB-KW"/>
</dbReference>
<dbReference type="InterPro" id="IPR038257">
    <property type="entry name" value="CRISPR-assoc_Cas3_HD_sf"/>
</dbReference>
<evidence type="ECO:0000313" key="12">
    <source>
        <dbReference type="Proteomes" id="UP000623250"/>
    </source>
</evidence>
<keyword evidence="5" id="KW-0378">Hydrolase</keyword>
<keyword evidence="3" id="KW-0479">Metal-binding</keyword>
<evidence type="ECO:0000259" key="10">
    <source>
        <dbReference type="PROSITE" id="PS51643"/>
    </source>
</evidence>
<dbReference type="EMBL" id="JAEMUK010000085">
    <property type="protein sequence ID" value="MBJ7545126.1"/>
    <property type="molecule type" value="Genomic_DNA"/>
</dbReference>
<protein>
    <submittedName>
        <fullName evidence="11">CRISPR-associated endonuclease Cas3</fullName>
    </submittedName>
</protein>
<organism evidence="11 12">
    <name type="scientific">Rhodomicrobium udaipurense</name>
    <dbReference type="NCBI Taxonomy" id="1202716"/>
    <lineage>
        <taxon>Bacteria</taxon>
        <taxon>Pseudomonadati</taxon>
        <taxon>Pseudomonadota</taxon>
        <taxon>Alphaproteobacteria</taxon>
        <taxon>Hyphomicrobiales</taxon>
        <taxon>Hyphomicrobiaceae</taxon>
        <taxon>Rhodomicrobium</taxon>
    </lineage>
</organism>
<dbReference type="SUPFAM" id="SSF109604">
    <property type="entry name" value="HD-domain/PDEase-like"/>
    <property type="match status" value="1"/>
</dbReference>
<dbReference type="Pfam" id="PF22590">
    <property type="entry name" value="Cas3-like_C_2"/>
    <property type="match status" value="1"/>
</dbReference>
<accession>A0A8I1KL86</accession>
<evidence type="ECO:0000256" key="6">
    <source>
        <dbReference type="ARBA" id="ARBA00022806"/>
    </source>
</evidence>
<evidence type="ECO:0000256" key="5">
    <source>
        <dbReference type="ARBA" id="ARBA00022801"/>
    </source>
</evidence>
<name>A0A8I1KL86_9HYPH</name>
<dbReference type="PROSITE" id="PS51192">
    <property type="entry name" value="HELICASE_ATP_BIND_1"/>
    <property type="match status" value="1"/>
</dbReference>
<dbReference type="Pfam" id="PF01966">
    <property type="entry name" value="HD"/>
    <property type="match status" value="1"/>
</dbReference>
<dbReference type="InterPro" id="IPR006674">
    <property type="entry name" value="HD_domain"/>
</dbReference>
<dbReference type="Gene3D" id="1.10.3210.30">
    <property type="match status" value="1"/>
</dbReference>
<gene>
    <name evidence="11" type="ORF">JDN41_16355</name>
</gene>
<evidence type="ECO:0000256" key="8">
    <source>
        <dbReference type="ARBA" id="ARBA00023118"/>
    </source>
</evidence>
<evidence type="ECO:0000256" key="4">
    <source>
        <dbReference type="ARBA" id="ARBA00022741"/>
    </source>
</evidence>
<evidence type="ECO:0000256" key="1">
    <source>
        <dbReference type="ARBA" id="ARBA00006847"/>
    </source>
</evidence>
<dbReference type="InterPro" id="IPR054712">
    <property type="entry name" value="Cas3-like_dom"/>
</dbReference>
<dbReference type="Pfam" id="PF00270">
    <property type="entry name" value="DEAD"/>
    <property type="match status" value="1"/>
</dbReference>
<evidence type="ECO:0000256" key="3">
    <source>
        <dbReference type="ARBA" id="ARBA00022723"/>
    </source>
</evidence>